<dbReference type="PANTHER" id="PTHR43115:SF4">
    <property type="entry name" value="DEHYDROGENASE_REDUCTASE SDR FAMILY MEMBER 11"/>
    <property type="match status" value="1"/>
</dbReference>
<reference evidence="4" key="1">
    <citation type="submission" date="2022-01" db="EMBL/GenBank/DDBJ databases">
        <authorList>
            <person name="King R."/>
        </authorList>
    </citation>
    <scope>NUCLEOTIDE SEQUENCE</scope>
</reference>
<dbReference type="InterPro" id="IPR002347">
    <property type="entry name" value="SDR_fam"/>
</dbReference>
<dbReference type="AlphaFoldDB" id="A0A9N9S133"/>
<protein>
    <recommendedName>
        <fullName evidence="6">Farnesol dehydrogenase-like</fullName>
    </recommendedName>
</protein>
<sequence>MEKWKNKIAVITGASSGIGLAILKDLAINGITVIGLARNVETIEYFKNDLGEIKEKIFTRACDVSNVDSLKESFDWIEKEFSCIHILINNAGILHNLSILDSSDEVTEKINSVISTNFTGAVHCARKAIALMKNSNDYGLVVNINSIAGHNVYSGLNISNVYSPTKFALTAFSEILRQELITNGNDKIRVSNLSPGVVKTEIMVRGKIYPSKDTYNDVAHIFAEDISHGVLYLLSTPWNVNVSQITIKPLGERK</sequence>
<accession>A0A9N9S133</accession>
<proteinExistence type="inferred from homology"/>
<evidence type="ECO:0000256" key="2">
    <source>
        <dbReference type="ARBA" id="ARBA00023002"/>
    </source>
</evidence>
<evidence type="ECO:0000313" key="5">
    <source>
        <dbReference type="Proteomes" id="UP001153620"/>
    </source>
</evidence>
<evidence type="ECO:0008006" key="6">
    <source>
        <dbReference type="Google" id="ProtNLM"/>
    </source>
</evidence>
<dbReference type="Pfam" id="PF00106">
    <property type="entry name" value="adh_short"/>
    <property type="match status" value="1"/>
</dbReference>
<keyword evidence="5" id="KW-1185">Reference proteome</keyword>
<dbReference type="OrthoDB" id="1933717at2759"/>
<evidence type="ECO:0000313" key="4">
    <source>
        <dbReference type="EMBL" id="CAG9807977.1"/>
    </source>
</evidence>
<keyword evidence="2" id="KW-0560">Oxidoreductase</keyword>
<name>A0A9N9S133_9DIPT</name>
<comment type="similarity">
    <text evidence="1 3">Belongs to the short-chain dehydrogenases/reductases (SDR) family.</text>
</comment>
<reference evidence="4" key="2">
    <citation type="submission" date="2022-10" db="EMBL/GenBank/DDBJ databases">
        <authorList>
            <consortium name="ENA_rothamsted_submissions"/>
            <consortium name="culmorum"/>
            <person name="King R."/>
        </authorList>
    </citation>
    <scope>NUCLEOTIDE SEQUENCE</scope>
</reference>
<dbReference type="FunFam" id="3.40.50.720:FF:000047">
    <property type="entry name" value="NADP-dependent L-serine/L-allo-threonine dehydrogenase"/>
    <property type="match status" value="1"/>
</dbReference>
<evidence type="ECO:0000256" key="1">
    <source>
        <dbReference type="ARBA" id="ARBA00006484"/>
    </source>
</evidence>
<dbReference type="GO" id="GO:0016616">
    <property type="term" value="F:oxidoreductase activity, acting on the CH-OH group of donors, NAD or NADP as acceptor"/>
    <property type="evidence" value="ECO:0007669"/>
    <property type="project" value="UniProtKB-ARBA"/>
</dbReference>
<dbReference type="SUPFAM" id="SSF51735">
    <property type="entry name" value="NAD(P)-binding Rossmann-fold domains"/>
    <property type="match status" value="1"/>
</dbReference>
<dbReference type="Gene3D" id="3.40.50.720">
    <property type="entry name" value="NAD(P)-binding Rossmann-like Domain"/>
    <property type="match status" value="1"/>
</dbReference>
<evidence type="ECO:0000256" key="3">
    <source>
        <dbReference type="RuleBase" id="RU000363"/>
    </source>
</evidence>
<gene>
    <name evidence="4" type="ORF">CHIRRI_LOCUS10823</name>
</gene>
<dbReference type="PRINTS" id="PR00081">
    <property type="entry name" value="GDHRDH"/>
</dbReference>
<organism evidence="4 5">
    <name type="scientific">Chironomus riparius</name>
    <dbReference type="NCBI Taxonomy" id="315576"/>
    <lineage>
        <taxon>Eukaryota</taxon>
        <taxon>Metazoa</taxon>
        <taxon>Ecdysozoa</taxon>
        <taxon>Arthropoda</taxon>
        <taxon>Hexapoda</taxon>
        <taxon>Insecta</taxon>
        <taxon>Pterygota</taxon>
        <taxon>Neoptera</taxon>
        <taxon>Endopterygota</taxon>
        <taxon>Diptera</taxon>
        <taxon>Nematocera</taxon>
        <taxon>Chironomoidea</taxon>
        <taxon>Chironomidae</taxon>
        <taxon>Chironominae</taxon>
        <taxon>Chironomus</taxon>
    </lineage>
</organism>
<dbReference type="EMBL" id="OU895879">
    <property type="protein sequence ID" value="CAG9807977.1"/>
    <property type="molecule type" value="Genomic_DNA"/>
</dbReference>
<dbReference type="PRINTS" id="PR00080">
    <property type="entry name" value="SDRFAMILY"/>
</dbReference>
<dbReference type="InterPro" id="IPR036291">
    <property type="entry name" value="NAD(P)-bd_dom_sf"/>
</dbReference>
<dbReference type="PANTHER" id="PTHR43115">
    <property type="entry name" value="DEHYDROGENASE/REDUCTASE SDR FAMILY MEMBER 11"/>
    <property type="match status" value="1"/>
</dbReference>
<dbReference type="Proteomes" id="UP001153620">
    <property type="component" value="Chromosome 3"/>
</dbReference>